<evidence type="ECO:0000259" key="5">
    <source>
        <dbReference type="Pfam" id="PF01555"/>
    </source>
</evidence>
<name>A0A414Q2N1_FUSMR</name>
<keyword evidence="3" id="KW-0808">Transferase</keyword>
<dbReference type="GO" id="GO:0003677">
    <property type="term" value="F:DNA binding"/>
    <property type="evidence" value="ECO:0007669"/>
    <property type="project" value="InterPro"/>
</dbReference>
<dbReference type="GO" id="GO:0032259">
    <property type="term" value="P:methylation"/>
    <property type="evidence" value="ECO:0007669"/>
    <property type="project" value="UniProtKB-KW"/>
</dbReference>
<evidence type="ECO:0000256" key="4">
    <source>
        <dbReference type="RuleBase" id="RU362026"/>
    </source>
</evidence>
<feature type="domain" description="DNA methylase N-4/N-6" evidence="5">
    <location>
        <begin position="184"/>
        <end position="406"/>
    </location>
</feature>
<sequence>MEILEIKIENIKLSKLNPRVSTPEQIEQYKKILSKIGFIIPIFISSNNEILYDTAKYEAAKQLGFKTIKAIRIEELPESTLETLRVAEMKAFEMGEWDNEVLYEILANLDEESRSLTGFDFDKLKAEIDAFETIEEIEEIDTPEIEEEYFSKPGDIYLLGNHRLMCGDSTKREDVEKLVDGATIDLMITDPPYNVNYESTAGKIKNDNMSSNDFYEFLKKFYTNAFSVMRDGAAFYIFHADSETKAFRGACEEVGFKISQCLIWVKNAFNLSMQDYHWRHEPCLYGWKLGTAHYFIADRSQDTILEDIESLKSKSKAELLEMYLTLQKTLENLSTIIRENKPLKNDVHPTMKPLKLLARLMVNSSQKEWNILDLFGGSGSTMMTAEQLGRKSYLMEYDPRFADVIVKRFASVNKNITLLRDGKEYSWNDIKSNFGEIDE</sequence>
<reference evidence="6 7" key="1">
    <citation type="submission" date="2018-08" db="EMBL/GenBank/DDBJ databases">
        <title>A genome reference for cultivated species of the human gut microbiota.</title>
        <authorList>
            <person name="Zou Y."/>
            <person name="Xue W."/>
            <person name="Luo G."/>
        </authorList>
    </citation>
    <scope>NUCLEOTIDE SEQUENCE [LARGE SCALE GENOMIC DNA]</scope>
    <source>
        <strain evidence="6 7">AM25-1</strain>
    </source>
</reference>
<dbReference type="SUPFAM" id="SSF53335">
    <property type="entry name" value="S-adenosyl-L-methionine-dependent methyltransferases"/>
    <property type="match status" value="1"/>
</dbReference>
<dbReference type="PROSITE" id="PS00092">
    <property type="entry name" value="N6_MTASE"/>
    <property type="match status" value="1"/>
</dbReference>
<dbReference type="InterPro" id="IPR001091">
    <property type="entry name" value="RM_Methyltransferase"/>
</dbReference>
<dbReference type="Gene3D" id="3.90.1530.10">
    <property type="entry name" value="Conserved hypothetical protein from pyrococcus furiosus pfu- 392566-001, ParB domain"/>
    <property type="match status" value="1"/>
</dbReference>
<dbReference type="InterPro" id="IPR002052">
    <property type="entry name" value="DNA_methylase_N6_adenine_CS"/>
</dbReference>
<dbReference type="InterPro" id="IPR002941">
    <property type="entry name" value="DNA_methylase_N4/N6"/>
</dbReference>
<dbReference type="Pfam" id="PF01555">
    <property type="entry name" value="N6_N4_Mtase"/>
    <property type="match status" value="1"/>
</dbReference>
<dbReference type="PIRSF" id="PIRSF036758">
    <property type="entry name" value="Aden_M_ParB"/>
    <property type="match status" value="1"/>
</dbReference>
<evidence type="ECO:0000313" key="6">
    <source>
        <dbReference type="EMBL" id="RHF75045.1"/>
    </source>
</evidence>
<organism evidence="6 7">
    <name type="scientific">Fusobacterium mortiferum</name>
    <dbReference type="NCBI Taxonomy" id="850"/>
    <lineage>
        <taxon>Bacteria</taxon>
        <taxon>Fusobacteriati</taxon>
        <taxon>Fusobacteriota</taxon>
        <taxon>Fusobacteriia</taxon>
        <taxon>Fusobacteriales</taxon>
        <taxon>Fusobacteriaceae</taxon>
        <taxon>Fusobacterium</taxon>
    </lineage>
</organism>
<gene>
    <name evidence="6" type="ORF">DW663_01240</name>
</gene>
<dbReference type="EC" id="2.1.1.-" evidence="4"/>
<comment type="similarity">
    <text evidence="1 4">Belongs to the N(4)/N(6)-methyltransferase family.</text>
</comment>
<dbReference type="Proteomes" id="UP000284676">
    <property type="component" value="Unassembled WGS sequence"/>
</dbReference>
<dbReference type="GO" id="GO:0008170">
    <property type="term" value="F:N-methyltransferase activity"/>
    <property type="evidence" value="ECO:0007669"/>
    <property type="project" value="InterPro"/>
</dbReference>
<keyword evidence="2" id="KW-0489">Methyltransferase</keyword>
<proteinExistence type="inferred from homology"/>
<dbReference type="EMBL" id="QRHL01000001">
    <property type="protein sequence ID" value="RHF75045.1"/>
    <property type="molecule type" value="Genomic_DNA"/>
</dbReference>
<accession>A0A414Q2N1</accession>
<evidence type="ECO:0000313" key="7">
    <source>
        <dbReference type="Proteomes" id="UP000284676"/>
    </source>
</evidence>
<dbReference type="Gene3D" id="3.40.50.150">
    <property type="entry name" value="Vaccinia Virus protein VP39"/>
    <property type="match status" value="1"/>
</dbReference>
<evidence type="ECO:0000256" key="3">
    <source>
        <dbReference type="ARBA" id="ARBA00022679"/>
    </source>
</evidence>
<dbReference type="PRINTS" id="PR00508">
    <property type="entry name" value="S21N4MTFRASE"/>
</dbReference>
<dbReference type="AlphaFoldDB" id="A0A414Q2N1"/>
<dbReference type="InterPro" id="IPR029063">
    <property type="entry name" value="SAM-dependent_MTases_sf"/>
</dbReference>
<dbReference type="InterPro" id="IPR015840">
    <property type="entry name" value="DNA_MeTrfase_ParB"/>
</dbReference>
<comment type="caution">
    <text evidence="6">The sequence shown here is derived from an EMBL/GenBank/DDBJ whole genome shotgun (WGS) entry which is preliminary data.</text>
</comment>
<dbReference type="RefSeq" id="WP_118233910.1">
    <property type="nucleotide sequence ID" value="NZ_JADYUV010000017.1"/>
</dbReference>
<evidence type="ECO:0000256" key="2">
    <source>
        <dbReference type="ARBA" id="ARBA00022603"/>
    </source>
</evidence>
<protein>
    <recommendedName>
        <fullName evidence="4">Methyltransferase</fullName>
        <ecNumber evidence="4">2.1.1.-</ecNumber>
    </recommendedName>
</protein>
<dbReference type="SUPFAM" id="SSF110849">
    <property type="entry name" value="ParB/Sulfiredoxin"/>
    <property type="match status" value="1"/>
</dbReference>
<evidence type="ECO:0000256" key="1">
    <source>
        <dbReference type="ARBA" id="ARBA00006594"/>
    </source>
</evidence>
<dbReference type="InterPro" id="IPR036086">
    <property type="entry name" value="ParB/Sulfiredoxin_sf"/>
</dbReference>